<comment type="catalytic activity">
    <reaction evidence="9">
        <text>XMP + L-glutamine + ATP + H2O = GMP + L-glutamate + AMP + diphosphate + 2 H(+)</text>
        <dbReference type="Rhea" id="RHEA:11680"/>
        <dbReference type="ChEBI" id="CHEBI:15377"/>
        <dbReference type="ChEBI" id="CHEBI:15378"/>
        <dbReference type="ChEBI" id="CHEBI:29985"/>
        <dbReference type="ChEBI" id="CHEBI:30616"/>
        <dbReference type="ChEBI" id="CHEBI:33019"/>
        <dbReference type="ChEBI" id="CHEBI:57464"/>
        <dbReference type="ChEBI" id="CHEBI:58115"/>
        <dbReference type="ChEBI" id="CHEBI:58359"/>
        <dbReference type="ChEBI" id="CHEBI:456215"/>
        <dbReference type="EC" id="6.3.5.2"/>
    </reaction>
</comment>
<dbReference type="PANTHER" id="PTHR11922:SF2">
    <property type="entry name" value="GMP SYNTHASE [GLUTAMINE-HYDROLYZING]"/>
    <property type="match status" value="1"/>
</dbReference>
<dbReference type="Gene3D" id="3.40.50.620">
    <property type="entry name" value="HUPs"/>
    <property type="match status" value="1"/>
</dbReference>
<dbReference type="CDD" id="cd01742">
    <property type="entry name" value="GATase1_GMP_Synthase"/>
    <property type="match status" value="1"/>
</dbReference>
<keyword evidence="4 9" id="KW-0547">Nucleotide-binding</keyword>
<dbReference type="InterPro" id="IPR001674">
    <property type="entry name" value="GMP_synth_C"/>
</dbReference>
<dbReference type="SUPFAM" id="SSF52402">
    <property type="entry name" value="Adenine nucleotide alpha hydrolases-like"/>
    <property type="match status" value="1"/>
</dbReference>
<comment type="subunit">
    <text evidence="9">Homodimer.</text>
</comment>
<dbReference type="SUPFAM" id="SSF52317">
    <property type="entry name" value="Class I glutamine amidotransferase-like"/>
    <property type="match status" value="1"/>
</dbReference>
<feature type="binding site" evidence="10">
    <location>
        <begin position="238"/>
        <end position="244"/>
    </location>
    <ligand>
        <name>ATP</name>
        <dbReference type="ChEBI" id="CHEBI:30616"/>
    </ligand>
</feature>
<dbReference type="GO" id="GO:0005829">
    <property type="term" value="C:cytosol"/>
    <property type="evidence" value="ECO:0007669"/>
    <property type="project" value="TreeGrafter"/>
</dbReference>
<comment type="pathway">
    <text evidence="2 9">Purine metabolism; GMP biosynthesis; GMP from XMP (L-Gln route): step 1/1.</text>
</comment>
<feature type="active site" evidence="9">
    <location>
        <position position="180"/>
    </location>
</feature>
<feature type="domain" description="GMPS ATP-PPase" evidence="11">
    <location>
        <begin position="207"/>
        <end position="402"/>
    </location>
</feature>
<evidence type="ECO:0000256" key="4">
    <source>
        <dbReference type="ARBA" id="ARBA00022741"/>
    </source>
</evidence>
<dbReference type="InterPro" id="IPR022310">
    <property type="entry name" value="NAD/GMP_synthase"/>
</dbReference>
<dbReference type="CDD" id="cd01997">
    <property type="entry name" value="GMP_synthase_C"/>
    <property type="match status" value="1"/>
</dbReference>
<dbReference type="InterPro" id="IPR004739">
    <property type="entry name" value="GMP_synth_GATase"/>
</dbReference>
<dbReference type="PRINTS" id="PR00096">
    <property type="entry name" value="GATASE"/>
</dbReference>
<dbReference type="Proteomes" id="UP000442694">
    <property type="component" value="Unassembled WGS sequence"/>
</dbReference>
<dbReference type="InterPro" id="IPR022955">
    <property type="entry name" value="GMP_synthase"/>
</dbReference>
<dbReference type="NCBIfam" id="NF000848">
    <property type="entry name" value="PRK00074.1"/>
    <property type="match status" value="1"/>
</dbReference>
<dbReference type="NCBIfam" id="TIGR00888">
    <property type="entry name" value="guaA_Nterm"/>
    <property type="match status" value="1"/>
</dbReference>
<dbReference type="PROSITE" id="PS51273">
    <property type="entry name" value="GATASE_TYPE_1"/>
    <property type="match status" value="1"/>
</dbReference>
<dbReference type="NCBIfam" id="TIGR00884">
    <property type="entry name" value="guaA_Cterm"/>
    <property type="match status" value="1"/>
</dbReference>
<keyword evidence="6 9" id="KW-0658">Purine biosynthesis</keyword>
<evidence type="ECO:0000256" key="5">
    <source>
        <dbReference type="ARBA" id="ARBA00022749"/>
    </source>
</evidence>
<comment type="caution">
    <text evidence="12">The sequence shown here is derived from an EMBL/GenBank/DDBJ whole genome shotgun (WGS) entry which is preliminary data.</text>
</comment>
<evidence type="ECO:0000256" key="3">
    <source>
        <dbReference type="ARBA" id="ARBA00022598"/>
    </source>
</evidence>
<dbReference type="PRINTS" id="PR00097">
    <property type="entry name" value="ANTSNTHASEII"/>
</dbReference>
<evidence type="ECO:0000256" key="6">
    <source>
        <dbReference type="ARBA" id="ARBA00022755"/>
    </source>
</evidence>
<evidence type="ECO:0000256" key="9">
    <source>
        <dbReference type="HAMAP-Rule" id="MF_00344"/>
    </source>
</evidence>
<dbReference type="EC" id="6.3.5.2" evidence="9"/>
<keyword evidence="13" id="KW-1185">Reference proteome</keyword>
<keyword evidence="7 9" id="KW-0067">ATP-binding</keyword>
<evidence type="ECO:0000256" key="1">
    <source>
        <dbReference type="ARBA" id="ARBA00002332"/>
    </source>
</evidence>
<gene>
    <name evidence="9 12" type="primary">guaA</name>
    <name evidence="12" type="ORF">GCL57_08980</name>
</gene>
<dbReference type="PANTHER" id="PTHR11922">
    <property type="entry name" value="GMP SYNTHASE-RELATED"/>
    <property type="match status" value="1"/>
</dbReference>
<evidence type="ECO:0000256" key="7">
    <source>
        <dbReference type="ARBA" id="ARBA00022840"/>
    </source>
</evidence>
<feature type="active site" evidence="9">
    <location>
        <position position="182"/>
    </location>
</feature>
<evidence type="ECO:0000313" key="13">
    <source>
        <dbReference type="Proteomes" id="UP000442694"/>
    </source>
</evidence>
<dbReference type="InterPro" id="IPR017926">
    <property type="entry name" value="GATASE"/>
</dbReference>
<evidence type="ECO:0000256" key="2">
    <source>
        <dbReference type="ARBA" id="ARBA00005153"/>
    </source>
</evidence>
<evidence type="ECO:0000313" key="12">
    <source>
        <dbReference type="EMBL" id="KAB8031090.1"/>
    </source>
</evidence>
<dbReference type="SUPFAM" id="SSF54810">
    <property type="entry name" value="GMP synthetase C-terminal dimerisation domain"/>
    <property type="match status" value="1"/>
</dbReference>
<dbReference type="Gene3D" id="3.40.50.880">
    <property type="match status" value="1"/>
</dbReference>
<proteinExistence type="inferred from homology"/>
<dbReference type="InterPro" id="IPR029062">
    <property type="entry name" value="Class_I_gatase-like"/>
</dbReference>
<dbReference type="Pfam" id="PF00117">
    <property type="entry name" value="GATase"/>
    <property type="match status" value="1"/>
</dbReference>
<dbReference type="HAMAP" id="MF_00344">
    <property type="entry name" value="GMP_synthase"/>
    <property type="match status" value="1"/>
</dbReference>
<dbReference type="FunFam" id="3.30.300.10:FF:000002">
    <property type="entry name" value="GMP synthase [glutamine-hydrolyzing]"/>
    <property type="match status" value="1"/>
</dbReference>
<name>A0A833JFL9_9BACT</name>
<keyword evidence="5 9" id="KW-0332">GMP biosynthesis</keyword>
<dbReference type="EMBL" id="WFLN01000006">
    <property type="protein sequence ID" value="KAB8031090.1"/>
    <property type="molecule type" value="Genomic_DNA"/>
</dbReference>
<dbReference type="FunFam" id="3.40.50.620:FF:000001">
    <property type="entry name" value="GMP synthase [glutamine-hydrolyzing]"/>
    <property type="match status" value="1"/>
</dbReference>
<dbReference type="Pfam" id="PF02540">
    <property type="entry name" value="NAD_synthase"/>
    <property type="match status" value="1"/>
</dbReference>
<dbReference type="GO" id="GO:0005524">
    <property type="term" value="F:ATP binding"/>
    <property type="evidence" value="ECO:0007669"/>
    <property type="project" value="UniProtKB-UniRule"/>
</dbReference>
<dbReference type="AlphaFoldDB" id="A0A833JFL9"/>
<organism evidence="12 13">
    <name type="scientific">Fluviispira multicolorata</name>
    <dbReference type="NCBI Taxonomy" id="2654512"/>
    <lineage>
        <taxon>Bacteria</taxon>
        <taxon>Pseudomonadati</taxon>
        <taxon>Bdellovibrionota</taxon>
        <taxon>Oligoflexia</taxon>
        <taxon>Silvanigrellales</taxon>
        <taxon>Silvanigrellaceae</taxon>
        <taxon>Fluviispira</taxon>
    </lineage>
</organism>
<dbReference type="UniPathway" id="UPA00189">
    <property type="reaction ID" value="UER00296"/>
</dbReference>
<protein>
    <recommendedName>
        <fullName evidence="9">GMP synthase [glutamine-hydrolyzing]</fullName>
        <ecNumber evidence="9">6.3.5.2</ecNumber>
    </recommendedName>
    <alternativeName>
        <fullName evidence="9">GMP synthetase</fullName>
    </alternativeName>
    <alternativeName>
        <fullName evidence="9">Glutamine amidotransferase</fullName>
    </alternativeName>
</protein>
<dbReference type="Pfam" id="PF00958">
    <property type="entry name" value="GMP_synt_C"/>
    <property type="match status" value="1"/>
</dbReference>
<feature type="active site" description="Nucleophile" evidence="9">
    <location>
        <position position="88"/>
    </location>
</feature>
<accession>A0A833JFL9</accession>
<evidence type="ECO:0000256" key="8">
    <source>
        <dbReference type="ARBA" id="ARBA00022962"/>
    </source>
</evidence>
<dbReference type="PROSITE" id="PS51553">
    <property type="entry name" value="GMPS_ATP_PPASE"/>
    <property type="match status" value="1"/>
</dbReference>
<evidence type="ECO:0000259" key="11">
    <source>
        <dbReference type="PROSITE" id="PS51553"/>
    </source>
</evidence>
<dbReference type="InterPro" id="IPR025777">
    <property type="entry name" value="GMPS_ATP_PPase_dom"/>
</dbReference>
<sequence length="527" mass="59445">MKKEKDMILVIDFGSQFTQLVARRIRELSVYSEIVPFKKGKERILELKKQNKLSGIIFSGGPHSVYEENAPKIDINIEEVGVPLLGICYGLQLINYMLDGKVAPAKNREYGFEKIKVNNDINKNNPLFNLKNTEDNIVWMSHGDQIQELSDKLTVDSLTRNEVISSFHHKELPIYGLQFHPEVEHSICGKEIIKQFVEEICKDTKSWDSSSQIENAVKKIKDTVDNEGKDTKVICALSGGVDSCVAAVLAQKAVGERLLCLFINNGLLRKNEYEEVLARFKKDLNLNVKGVDASELFLSRLAGVQDPEQKRKIIGNTFIDVFEAETKEIKNAKFLVQGTLYPDVIESISLHGTSVTIKTHHNVGGLPEKMKFKLIEPLRELFKDEVRRLGAEMDIPQDMLSRHPFPGPGLGIRVLGEVTKERLNILREADAIFIEELKKQNHYHSTWQAFVVLLPVNSVGVMGDGRTYESVAAIRCVSATDGMTADWSKLPYEFLAHVSSRIINEVKGINRVVYDISTKPPATIEWE</sequence>
<comment type="function">
    <text evidence="1 9">Catalyzes the synthesis of GMP from XMP.</text>
</comment>
<dbReference type="GO" id="GO:0003921">
    <property type="term" value="F:GMP synthase activity"/>
    <property type="evidence" value="ECO:0007669"/>
    <property type="project" value="InterPro"/>
</dbReference>
<dbReference type="InterPro" id="IPR014729">
    <property type="entry name" value="Rossmann-like_a/b/a_fold"/>
</dbReference>
<dbReference type="Gene3D" id="3.30.300.10">
    <property type="match status" value="1"/>
</dbReference>
<evidence type="ECO:0000256" key="10">
    <source>
        <dbReference type="PROSITE-ProRule" id="PRU00886"/>
    </source>
</evidence>
<dbReference type="RefSeq" id="WP_152213015.1">
    <property type="nucleotide sequence ID" value="NZ_WFLN01000006.1"/>
</dbReference>
<reference evidence="12 13" key="1">
    <citation type="submission" date="2019-10" db="EMBL/GenBank/DDBJ databases">
        <title>New genus of Silvanigrellaceae.</title>
        <authorList>
            <person name="Pitt A."/>
            <person name="Hahn M.W."/>
        </authorList>
    </citation>
    <scope>NUCLEOTIDE SEQUENCE [LARGE SCALE GENOMIC DNA]</scope>
    <source>
        <strain evidence="12 13">33A1-SZDP</strain>
    </source>
</reference>
<keyword evidence="8 9" id="KW-0315">Glutamine amidotransferase</keyword>
<keyword evidence="3 9" id="KW-0436">Ligase</keyword>